<proteinExistence type="predicted"/>
<evidence type="ECO:0000313" key="2">
    <source>
        <dbReference type="Proteomes" id="UP001597214"/>
    </source>
</evidence>
<evidence type="ECO:0000313" key="1">
    <source>
        <dbReference type="EMBL" id="MFD1736111.1"/>
    </source>
</evidence>
<name>A0ABW4LLY3_9BACI</name>
<dbReference type="RefSeq" id="WP_377927257.1">
    <property type="nucleotide sequence ID" value="NZ_JBHUEM010000005.1"/>
</dbReference>
<protein>
    <submittedName>
        <fullName evidence="1">Uncharacterized protein</fullName>
    </submittedName>
</protein>
<dbReference type="Proteomes" id="UP001597214">
    <property type="component" value="Unassembled WGS sequence"/>
</dbReference>
<comment type="caution">
    <text evidence="1">The sequence shown here is derived from an EMBL/GenBank/DDBJ whole genome shotgun (WGS) entry which is preliminary data.</text>
</comment>
<gene>
    <name evidence="1" type="ORF">ACFSCX_05990</name>
</gene>
<reference evidence="2" key="1">
    <citation type="journal article" date="2019" name="Int. J. Syst. Evol. Microbiol.">
        <title>The Global Catalogue of Microorganisms (GCM) 10K type strain sequencing project: providing services to taxonomists for standard genome sequencing and annotation.</title>
        <authorList>
            <consortium name="The Broad Institute Genomics Platform"/>
            <consortium name="The Broad Institute Genome Sequencing Center for Infectious Disease"/>
            <person name="Wu L."/>
            <person name="Ma J."/>
        </authorList>
    </citation>
    <scope>NUCLEOTIDE SEQUENCE [LARGE SCALE GENOMIC DNA]</scope>
    <source>
        <strain evidence="2">CCUG 49339</strain>
    </source>
</reference>
<accession>A0ABW4LLY3</accession>
<keyword evidence="2" id="KW-1185">Reference proteome</keyword>
<sequence length="338" mass="38600">MFKIKKIITVLTITLLILSSFGQVIFAEEKKLSKSEMYELLGFSKEDIKEIKEKHHENSKIHFKDKDFAKLKLKNNDILQLANLGFTKKRIASFTLTDWENVKDRKNAELINVGVTYVKVDGETGEYIESTKEAYEEYLINQVEVNEVSASLCDPDTTCSGENSSEGWILLTVSVTHSSKYSIITDFEWLTMPTDRHTDVFGTGHKENVIVEYSTTFGSYQTNYKDTYGNHATSKTTYFGAADRSDGVGYYHKFNMHPEWYQYNGNWTQAYSDSGYTFADFYWQNTYDTASSAYGNYTHVSTSWEYGFEVAYPYSVALAINNTTKDNTAPNAAVSFSR</sequence>
<dbReference type="EMBL" id="JBHUEM010000005">
    <property type="protein sequence ID" value="MFD1736111.1"/>
    <property type="molecule type" value="Genomic_DNA"/>
</dbReference>
<organism evidence="1 2">
    <name type="scientific">Bacillus salitolerans</name>
    <dbReference type="NCBI Taxonomy" id="1437434"/>
    <lineage>
        <taxon>Bacteria</taxon>
        <taxon>Bacillati</taxon>
        <taxon>Bacillota</taxon>
        <taxon>Bacilli</taxon>
        <taxon>Bacillales</taxon>
        <taxon>Bacillaceae</taxon>
        <taxon>Bacillus</taxon>
    </lineage>
</organism>